<organism evidence="3 4">
    <name type="scientific">Blautia wexlerae</name>
    <dbReference type="NCBI Taxonomy" id="418240"/>
    <lineage>
        <taxon>Bacteria</taxon>
        <taxon>Bacillati</taxon>
        <taxon>Bacillota</taxon>
        <taxon>Clostridia</taxon>
        <taxon>Lachnospirales</taxon>
        <taxon>Lachnospiraceae</taxon>
        <taxon>Blautia</taxon>
    </lineage>
</organism>
<evidence type="ECO:0000256" key="2">
    <source>
        <dbReference type="SAM" id="Phobius"/>
    </source>
</evidence>
<evidence type="ECO:0000313" key="3">
    <source>
        <dbReference type="EMBL" id="CUO29161.1"/>
    </source>
</evidence>
<gene>
    <name evidence="3" type="ORF">ERS852478_02374</name>
</gene>
<evidence type="ECO:0000313" key="4">
    <source>
        <dbReference type="Proteomes" id="UP000095431"/>
    </source>
</evidence>
<dbReference type="Proteomes" id="UP000095431">
    <property type="component" value="Unassembled WGS sequence"/>
</dbReference>
<protein>
    <submittedName>
        <fullName evidence="3">Uncharacterized protein</fullName>
    </submittedName>
</protein>
<accession>A0A174DUC1</accession>
<feature type="region of interest" description="Disordered" evidence="1">
    <location>
        <begin position="467"/>
        <end position="523"/>
    </location>
</feature>
<sequence>MRKEKRIFLILMIGICLSGMLIIKKTTVIRGQENTVSHVTAPKDIPAVAVEINKSSEVICDKLSEITYTVYTDSDTLHIPVQWNVSTVNMKLSGVYTVKGILKLPPEYDLGKINSPQVQTTVSVQYPEKPEINTYYRLTAAGLYIFPWLEREDTDSMEAYLKKDNGHWMNLIEEGFALCSGDGLYVSNQSMVVGNTYSLMVVYGDGQRQTGTLRFRYQKDGSLKVYSYQYSQLGNTGIPAKRIRSYNAKDEKYLSRCAAYAVEIGSSLRKIEEDLKESVRLRVSTAEKFENTAENPEIILESSWDMSQVDLTKQGVYKLTGTFVVPEGYQLSENLALPKAYAYLSVQERGYPQINTYSMPVVDLVEFPMLMAGFSAEELQNVQVYIRKNKGSYQKLDRELAEVTSKGIQLYCREILKKGNNYDICAVYETGSTGIYSFSYNDEFIVNEYWHERNFSDRDEKNLPAIVQKAPGQTVTPVPSIEGMESPDTKENNYEESSGETSDNSRNSGQKASAGETKATGSATVSDFDAADSTVTELSTDTVTAVSGQRLLLMLQQNGSVRFEKQGISVTILPETINTWKVAANDEIQMRIEKTAESAFSLRIFVRGEEVTEIPGSTVEFQTSVFGEISSPETVTVVDAQGNLCAVTWQDKQKILRVEIEKTGDYFLSDDPAGGQTDKTETNLTESSVSDADEDTEAILDGVITEEVTTEGLPEKQKKEAVKLIKRIDFTGEICGLLSIAAVGLILFLILRRKRNNRRNR</sequence>
<keyword evidence="2" id="KW-1133">Transmembrane helix</keyword>
<keyword evidence="2" id="KW-0812">Transmembrane</keyword>
<name>A0A174DUC1_9FIRM</name>
<dbReference type="EMBL" id="CYZN01000015">
    <property type="protein sequence ID" value="CUO29161.1"/>
    <property type="molecule type" value="Genomic_DNA"/>
</dbReference>
<reference evidence="3 4" key="1">
    <citation type="submission" date="2015-09" db="EMBL/GenBank/DDBJ databases">
        <authorList>
            <consortium name="Pathogen Informatics"/>
        </authorList>
    </citation>
    <scope>NUCLEOTIDE SEQUENCE [LARGE SCALE GENOMIC DNA]</scope>
    <source>
        <strain evidence="3 4">2789STDY5834863</strain>
    </source>
</reference>
<feature type="compositionally biased region" description="Polar residues" evidence="1">
    <location>
        <begin position="495"/>
        <end position="511"/>
    </location>
</feature>
<feature type="transmembrane region" description="Helical" evidence="2">
    <location>
        <begin position="7"/>
        <end position="23"/>
    </location>
</feature>
<proteinExistence type="predicted"/>
<dbReference type="AlphaFoldDB" id="A0A174DUC1"/>
<feature type="transmembrane region" description="Helical" evidence="2">
    <location>
        <begin position="730"/>
        <end position="751"/>
    </location>
</feature>
<evidence type="ECO:0000256" key="1">
    <source>
        <dbReference type="SAM" id="MobiDB-lite"/>
    </source>
</evidence>
<feature type="region of interest" description="Disordered" evidence="1">
    <location>
        <begin position="669"/>
        <end position="691"/>
    </location>
</feature>
<dbReference type="RefSeq" id="WP_055200725.1">
    <property type="nucleotide sequence ID" value="NZ_BTHH01000014.1"/>
</dbReference>
<keyword evidence="2" id="KW-0472">Membrane</keyword>